<sequence>MPSTPKKSTRKEIRVDNRWPDTGYWRAAWARSGGLPIPLLHAQRAPTICSAYDKQSQHHPARAQEQRTVSGSWTTRGSHGEVFPQLLLCLQPNPTRAVCGQDWAGTTAQASQRCYGKGKPSSCITSSTLGTWLGQCLVSQPPNPLPLDMVNDDQLKKLASTCHTVPNSWPSWRWEPLKHTQRVSLTRCPGALHRRSGSHPHPGHPRTHSASRRRSTQAR</sequence>
<feature type="region of interest" description="Disordered" evidence="1">
    <location>
        <begin position="54"/>
        <end position="75"/>
    </location>
</feature>
<dbReference type="Proteomes" id="UP000694422">
    <property type="component" value="Unplaced"/>
</dbReference>
<name>A0A8C9PZK0_SPEDA</name>
<proteinExistence type="predicted"/>
<accession>A0A8C9PZK0</accession>
<evidence type="ECO:0000256" key="1">
    <source>
        <dbReference type="SAM" id="MobiDB-lite"/>
    </source>
</evidence>
<dbReference type="AlphaFoldDB" id="A0A8C9PZK0"/>
<reference evidence="2" key="2">
    <citation type="submission" date="2025-09" db="UniProtKB">
        <authorList>
            <consortium name="Ensembl"/>
        </authorList>
    </citation>
    <scope>IDENTIFICATION</scope>
</reference>
<dbReference type="Ensembl" id="ENSSDAT00000018374.1">
    <property type="protein sequence ID" value="ENSSDAP00000016175.1"/>
    <property type="gene ID" value="ENSSDAG00000014636.1"/>
</dbReference>
<feature type="region of interest" description="Disordered" evidence="1">
    <location>
        <begin position="190"/>
        <end position="219"/>
    </location>
</feature>
<evidence type="ECO:0000313" key="3">
    <source>
        <dbReference type="Proteomes" id="UP000694422"/>
    </source>
</evidence>
<keyword evidence="3" id="KW-1185">Reference proteome</keyword>
<protein>
    <submittedName>
        <fullName evidence="2">Uncharacterized protein</fullName>
    </submittedName>
</protein>
<evidence type="ECO:0000313" key="2">
    <source>
        <dbReference type="Ensembl" id="ENSSDAP00000016175.1"/>
    </source>
</evidence>
<feature type="compositionally biased region" description="Basic residues" evidence="1">
    <location>
        <begin position="192"/>
        <end position="219"/>
    </location>
</feature>
<feature type="compositionally biased region" description="Polar residues" evidence="1">
    <location>
        <begin position="66"/>
        <end position="75"/>
    </location>
</feature>
<reference evidence="2" key="1">
    <citation type="submission" date="2025-08" db="UniProtKB">
        <authorList>
            <consortium name="Ensembl"/>
        </authorList>
    </citation>
    <scope>IDENTIFICATION</scope>
</reference>
<organism evidence="2 3">
    <name type="scientific">Spermophilus dauricus</name>
    <name type="common">Daurian ground squirrel</name>
    <dbReference type="NCBI Taxonomy" id="99837"/>
    <lineage>
        <taxon>Eukaryota</taxon>
        <taxon>Metazoa</taxon>
        <taxon>Chordata</taxon>
        <taxon>Craniata</taxon>
        <taxon>Vertebrata</taxon>
        <taxon>Euteleostomi</taxon>
        <taxon>Mammalia</taxon>
        <taxon>Eutheria</taxon>
        <taxon>Euarchontoglires</taxon>
        <taxon>Glires</taxon>
        <taxon>Rodentia</taxon>
        <taxon>Sciuromorpha</taxon>
        <taxon>Sciuridae</taxon>
        <taxon>Xerinae</taxon>
        <taxon>Marmotini</taxon>
        <taxon>Spermophilus</taxon>
    </lineage>
</organism>